<dbReference type="Proteomes" id="UP000053660">
    <property type="component" value="Unassembled WGS sequence"/>
</dbReference>
<dbReference type="GO" id="GO:0004672">
    <property type="term" value="F:protein kinase activity"/>
    <property type="evidence" value="ECO:0007669"/>
    <property type="project" value="InterPro"/>
</dbReference>
<protein>
    <recommendedName>
        <fullName evidence="1">Serine-threonine/tyrosine-protein kinase catalytic domain-containing protein</fullName>
    </recommendedName>
</protein>
<dbReference type="EMBL" id="KN568618">
    <property type="protein sequence ID" value="KHJ84418.1"/>
    <property type="molecule type" value="Genomic_DNA"/>
</dbReference>
<dbReference type="Gene3D" id="3.30.200.20">
    <property type="entry name" value="Phosphorylase Kinase, domain 1"/>
    <property type="match status" value="1"/>
</dbReference>
<evidence type="ECO:0000313" key="2">
    <source>
        <dbReference type="EMBL" id="KHJ84418.1"/>
    </source>
</evidence>
<proteinExistence type="predicted"/>
<gene>
    <name evidence="2" type="ORF">OESDEN_15868</name>
</gene>
<name>A0A0B1SGF6_OESDE</name>
<dbReference type="Pfam" id="PF07714">
    <property type="entry name" value="PK_Tyr_Ser-Thr"/>
    <property type="match status" value="1"/>
</dbReference>
<reference evidence="2 3" key="1">
    <citation type="submission" date="2014-03" db="EMBL/GenBank/DDBJ databases">
        <title>Draft genome of the hookworm Oesophagostomum dentatum.</title>
        <authorList>
            <person name="Mitreva M."/>
        </authorList>
    </citation>
    <scope>NUCLEOTIDE SEQUENCE [LARGE SCALE GENOMIC DNA]</scope>
    <source>
        <strain evidence="2 3">OD-Hann</strain>
    </source>
</reference>
<organism evidence="2 3">
    <name type="scientific">Oesophagostomum dentatum</name>
    <name type="common">Nodular worm</name>
    <dbReference type="NCBI Taxonomy" id="61180"/>
    <lineage>
        <taxon>Eukaryota</taxon>
        <taxon>Metazoa</taxon>
        <taxon>Ecdysozoa</taxon>
        <taxon>Nematoda</taxon>
        <taxon>Chromadorea</taxon>
        <taxon>Rhabditida</taxon>
        <taxon>Rhabditina</taxon>
        <taxon>Rhabditomorpha</taxon>
        <taxon>Strongyloidea</taxon>
        <taxon>Strongylidae</taxon>
        <taxon>Oesophagostomum</taxon>
    </lineage>
</organism>
<feature type="domain" description="Serine-threonine/tyrosine-protein kinase catalytic" evidence="1">
    <location>
        <begin position="1"/>
        <end position="40"/>
    </location>
</feature>
<dbReference type="OrthoDB" id="535945at2759"/>
<keyword evidence="3" id="KW-1185">Reference proteome</keyword>
<sequence length="43" mass="4801">MRCLDHRNIVRLLGVAALEEPVMILLELAVNGSMKVSVQAHSW</sequence>
<dbReference type="SUPFAM" id="SSF56112">
    <property type="entry name" value="Protein kinase-like (PK-like)"/>
    <property type="match status" value="1"/>
</dbReference>
<accession>A0A0B1SGF6</accession>
<evidence type="ECO:0000259" key="1">
    <source>
        <dbReference type="Pfam" id="PF07714"/>
    </source>
</evidence>
<dbReference type="InterPro" id="IPR001245">
    <property type="entry name" value="Ser-Thr/Tyr_kinase_cat_dom"/>
</dbReference>
<evidence type="ECO:0000313" key="3">
    <source>
        <dbReference type="Proteomes" id="UP000053660"/>
    </source>
</evidence>
<dbReference type="InterPro" id="IPR011009">
    <property type="entry name" value="Kinase-like_dom_sf"/>
</dbReference>
<dbReference type="AlphaFoldDB" id="A0A0B1SGF6"/>